<keyword evidence="4 7" id="KW-0689">Ribosomal protein</keyword>
<sequence>MNITKNKLQSALRRKNRVRAKINGTVQKPRAAIFRSSKHFYIQLVDDTTGTTLVSAKSGELKVKAGELKPVEKAAAVGKLVAERALEKGIKEVVFDRNRFKYHGRVKAAADGMREAGLKF</sequence>
<proteinExistence type="inferred from homology"/>
<dbReference type="InterPro" id="IPR005484">
    <property type="entry name" value="Ribosomal_uL18_bac/plant/anim"/>
</dbReference>
<dbReference type="CDD" id="cd00432">
    <property type="entry name" value="Ribosomal_L18_L5e"/>
    <property type="match status" value="1"/>
</dbReference>
<dbReference type="SUPFAM" id="SSF53137">
    <property type="entry name" value="Translational machinery components"/>
    <property type="match status" value="1"/>
</dbReference>
<dbReference type="AlphaFoldDB" id="A0A1F5SW55"/>
<dbReference type="GO" id="GO:0022625">
    <property type="term" value="C:cytosolic large ribosomal subunit"/>
    <property type="evidence" value="ECO:0007669"/>
    <property type="project" value="TreeGrafter"/>
</dbReference>
<dbReference type="HAMAP" id="MF_01337_B">
    <property type="entry name" value="Ribosomal_uL18_B"/>
    <property type="match status" value="1"/>
</dbReference>
<evidence type="ECO:0000313" key="8">
    <source>
        <dbReference type="EMBL" id="OGF30967.1"/>
    </source>
</evidence>
<dbReference type="GO" id="GO:0008097">
    <property type="term" value="F:5S rRNA binding"/>
    <property type="evidence" value="ECO:0007669"/>
    <property type="project" value="TreeGrafter"/>
</dbReference>
<dbReference type="Gene3D" id="3.30.420.100">
    <property type="match status" value="1"/>
</dbReference>
<reference evidence="8 9" key="1">
    <citation type="journal article" date="2016" name="Nat. Commun.">
        <title>Thousands of microbial genomes shed light on interconnected biogeochemical processes in an aquifer system.</title>
        <authorList>
            <person name="Anantharaman K."/>
            <person name="Brown C.T."/>
            <person name="Hug L.A."/>
            <person name="Sharon I."/>
            <person name="Castelle C.J."/>
            <person name="Probst A.J."/>
            <person name="Thomas B.C."/>
            <person name="Singh A."/>
            <person name="Wilkins M.J."/>
            <person name="Karaoz U."/>
            <person name="Brodie E.L."/>
            <person name="Williams K.H."/>
            <person name="Hubbard S.S."/>
            <person name="Banfield J.F."/>
        </authorList>
    </citation>
    <scope>NUCLEOTIDE SEQUENCE [LARGE SCALE GENOMIC DNA]</scope>
</reference>
<dbReference type="FunFam" id="3.30.420.100:FF:000001">
    <property type="entry name" value="50S ribosomal protein L18"/>
    <property type="match status" value="1"/>
</dbReference>
<keyword evidence="2 7" id="KW-0699">rRNA-binding</keyword>
<evidence type="ECO:0000256" key="5">
    <source>
        <dbReference type="ARBA" id="ARBA00023274"/>
    </source>
</evidence>
<dbReference type="InterPro" id="IPR057268">
    <property type="entry name" value="Ribosomal_L18"/>
</dbReference>
<dbReference type="GO" id="GO:0003735">
    <property type="term" value="F:structural constituent of ribosome"/>
    <property type="evidence" value="ECO:0007669"/>
    <property type="project" value="InterPro"/>
</dbReference>
<organism evidence="8 9">
    <name type="scientific">Candidatus Falkowbacteria bacterium RIFOXYC2_FULL_36_12</name>
    <dbReference type="NCBI Taxonomy" id="1798002"/>
    <lineage>
        <taxon>Bacteria</taxon>
        <taxon>Candidatus Falkowiibacteriota</taxon>
    </lineage>
</organism>
<protein>
    <recommendedName>
        <fullName evidence="6 7">Large ribosomal subunit protein uL18</fullName>
    </recommendedName>
</protein>
<evidence type="ECO:0000256" key="4">
    <source>
        <dbReference type="ARBA" id="ARBA00022980"/>
    </source>
</evidence>
<dbReference type="PANTHER" id="PTHR12899:SF3">
    <property type="entry name" value="LARGE RIBOSOMAL SUBUNIT PROTEIN UL18M"/>
    <property type="match status" value="1"/>
</dbReference>
<evidence type="ECO:0000313" key="9">
    <source>
        <dbReference type="Proteomes" id="UP000179001"/>
    </source>
</evidence>
<comment type="caution">
    <text evidence="8">The sequence shown here is derived from an EMBL/GenBank/DDBJ whole genome shotgun (WGS) entry which is preliminary data.</text>
</comment>
<dbReference type="InterPro" id="IPR004389">
    <property type="entry name" value="Ribosomal_uL18_bac-type"/>
</dbReference>
<evidence type="ECO:0000256" key="2">
    <source>
        <dbReference type="ARBA" id="ARBA00022730"/>
    </source>
</evidence>
<evidence type="ECO:0000256" key="6">
    <source>
        <dbReference type="ARBA" id="ARBA00035197"/>
    </source>
</evidence>
<accession>A0A1F5SW55</accession>
<keyword evidence="3 7" id="KW-0694">RNA-binding</keyword>
<evidence type="ECO:0000256" key="7">
    <source>
        <dbReference type="HAMAP-Rule" id="MF_01337"/>
    </source>
</evidence>
<dbReference type="Proteomes" id="UP000179001">
    <property type="component" value="Unassembled WGS sequence"/>
</dbReference>
<dbReference type="PANTHER" id="PTHR12899">
    <property type="entry name" value="39S RIBOSOMAL PROTEIN L18, MITOCHONDRIAL"/>
    <property type="match status" value="1"/>
</dbReference>
<dbReference type="STRING" id="1798002.A2478_00805"/>
<keyword evidence="5 7" id="KW-0687">Ribonucleoprotein</keyword>
<comment type="function">
    <text evidence="7">This is one of the proteins that bind and probably mediate the attachment of the 5S RNA into the large ribosomal subunit, where it forms part of the central protuberance.</text>
</comment>
<dbReference type="NCBIfam" id="TIGR00060">
    <property type="entry name" value="L18_bact"/>
    <property type="match status" value="1"/>
</dbReference>
<evidence type="ECO:0000256" key="3">
    <source>
        <dbReference type="ARBA" id="ARBA00022884"/>
    </source>
</evidence>
<dbReference type="Pfam" id="PF00861">
    <property type="entry name" value="Ribosomal_L18p"/>
    <property type="match status" value="1"/>
</dbReference>
<name>A0A1F5SW55_9BACT</name>
<evidence type="ECO:0000256" key="1">
    <source>
        <dbReference type="ARBA" id="ARBA00007116"/>
    </source>
</evidence>
<comment type="subunit">
    <text evidence="7">Part of the 50S ribosomal subunit; part of the 5S rRNA/L5/L18/L25 subcomplex. Contacts the 5S and 23S rRNAs.</text>
</comment>
<dbReference type="GO" id="GO:0006412">
    <property type="term" value="P:translation"/>
    <property type="evidence" value="ECO:0007669"/>
    <property type="project" value="UniProtKB-UniRule"/>
</dbReference>
<dbReference type="EMBL" id="MFGJ01000008">
    <property type="protein sequence ID" value="OGF30967.1"/>
    <property type="molecule type" value="Genomic_DNA"/>
</dbReference>
<comment type="similarity">
    <text evidence="1 7">Belongs to the universal ribosomal protein uL18 family.</text>
</comment>
<gene>
    <name evidence="7" type="primary">rplR</name>
    <name evidence="8" type="ORF">A2478_00805</name>
</gene>